<dbReference type="EMBL" id="SOGO01000006">
    <property type="protein sequence ID" value="TFD07199.1"/>
    <property type="molecule type" value="Genomic_DNA"/>
</dbReference>
<feature type="transmembrane region" description="Helical" evidence="1">
    <location>
        <begin position="38"/>
        <end position="59"/>
    </location>
</feature>
<dbReference type="InterPro" id="IPR021443">
    <property type="entry name" value="DUF3093"/>
</dbReference>
<evidence type="ECO:0000313" key="3">
    <source>
        <dbReference type="Proteomes" id="UP000297851"/>
    </source>
</evidence>
<gene>
    <name evidence="2" type="ORF">E3T25_00270</name>
</gene>
<accession>A0ABY2JJ25</accession>
<protein>
    <submittedName>
        <fullName evidence="2">DUF3093 domain-containing protein</fullName>
    </submittedName>
</protein>
<keyword evidence="1" id="KW-0812">Transmembrane</keyword>
<name>A0ABY2JJ25_9MICO</name>
<proteinExistence type="predicted"/>
<keyword evidence="1" id="KW-0472">Membrane</keyword>
<keyword evidence="3" id="KW-1185">Reference proteome</keyword>
<sequence length="151" mass="16173">MPEYREKLWASPAPYVATALIIPASILVFAPISMLAGVLLAAGLYAACVLALLLSAPVVQVRGGELTAGRASISIDLVGEVLPFDGDEAALERGQRLDARAWLLIRGWIRPVVRIPIVDATDPAPYWLVSTRRPQKLAAAINGSRRPASHD</sequence>
<dbReference type="Proteomes" id="UP000297851">
    <property type="component" value="Unassembled WGS sequence"/>
</dbReference>
<keyword evidence="1" id="KW-1133">Transmembrane helix</keyword>
<comment type="caution">
    <text evidence="2">The sequence shown here is derived from an EMBL/GenBank/DDBJ whole genome shotgun (WGS) entry which is preliminary data.</text>
</comment>
<organism evidence="2 3">
    <name type="scientific">Cryobacterium sandaracinum</name>
    <dbReference type="NCBI Taxonomy" id="1259247"/>
    <lineage>
        <taxon>Bacteria</taxon>
        <taxon>Bacillati</taxon>
        <taxon>Actinomycetota</taxon>
        <taxon>Actinomycetes</taxon>
        <taxon>Micrococcales</taxon>
        <taxon>Microbacteriaceae</taxon>
        <taxon>Cryobacterium</taxon>
    </lineage>
</organism>
<feature type="transmembrane region" description="Helical" evidence="1">
    <location>
        <begin position="12"/>
        <end position="32"/>
    </location>
</feature>
<reference evidence="2 3" key="1">
    <citation type="submission" date="2019-03" db="EMBL/GenBank/DDBJ databases">
        <title>Genomics of glacier-inhabiting Cryobacterium strains.</title>
        <authorList>
            <person name="Liu Q."/>
            <person name="Xin Y.-H."/>
        </authorList>
    </citation>
    <scope>NUCLEOTIDE SEQUENCE [LARGE SCALE GENOMIC DNA]</scope>
    <source>
        <strain evidence="2 3">TMT2-16</strain>
    </source>
</reference>
<dbReference type="Pfam" id="PF11292">
    <property type="entry name" value="DUF3093"/>
    <property type="match status" value="1"/>
</dbReference>
<evidence type="ECO:0000313" key="2">
    <source>
        <dbReference type="EMBL" id="TFD07199.1"/>
    </source>
</evidence>
<dbReference type="RefSeq" id="WP_104099607.1">
    <property type="nucleotide sequence ID" value="NZ_SOGO01000006.1"/>
</dbReference>
<evidence type="ECO:0000256" key="1">
    <source>
        <dbReference type="SAM" id="Phobius"/>
    </source>
</evidence>